<sequence length="177" mass="21023">MENNQSIYSAMCIYDHLTVVMKRYNFHLNNMNYGKEHITQLLQNKNQSTSTFNLNNQNILNSLIIRNEMILNNLYNNLLKDIEKKKKIHKLMKLKLTNITSESINNSNSKDIDNNDILRNSNTNNESIHMSTDKRVDINPSRQHPLDTKEVNNNSDDIIYKNIRKSFNNTRRYKKYR</sequence>
<reference evidence="2" key="2">
    <citation type="submission" date="2015-07" db="EMBL/GenBank/DDBJ databases">
        <title>The genome sequence of Plasmodium falciparum RAJ116.</title>
        <authorList>
            <consortium name="The Broad Institute Genome Sequencing Platform"/>
            <person name="Volkman S.K."/>
            <person name="Neafsey D.E."/>
            <person name="Dash A.P."/>
            <person name="Chitnis C.E."/>
            <person name="Hartl D.L."/>
            <person name="Young S.K."/>
            <person name="Kodira C.D."/>
            <person name="Zeng Q."/>
            <person name="Koehrsen M."/>
            <person name="Godfrey P."/>
            <person name="Alvarado L."/>
            <person name="Berlin A."/>
            <person name="Borenstein D."/>
            <person name="Chen Z."/>
            <person name="Engels R."/>
            <person name="Freedman E."/>
            <person name="Gellesch M."/>
            <person name="Goldberg J."/>
            <person name="Griggs A."/>
            <person name="Gujja S."/>
            <person name="Heiman D."/>
            <person name="Hepburn T."/>
            <person name="Howarth C."/>
            <person name="Jen D."/>
            <person name="Larson L."/>
            <person name="Lewis B."/>
            <person name="Mehta T."/>
            <person name="Park D."/>
            <person name="Pearson M."/>
            <person name="Roberts A."/>
            <person name="Saif S."/>
            <person name="Shea T."/>
            <person name="Shenoy N."/>
            <person name="Sisk P."/>
            <person name="Stolte C."/>
            <person name="Sykes S."/>
            <person name="Walk T."/>
            <person name="White J."/>
            <person name="Yandava C."/>
            <person name="Wirth D.F."/>
            <person name="Nusbaum C."/>
            <person name="Birren B."/>
        </authorList>
    </citation>
    <scope>NUCLEOTIDE SEQUENCE [LARGE SCALE GENOMIC DNA]</scope>
    <source>
        <strain evidence="2">RAJ116</strain>
    </source>
</reference>
<dbReference type="AlphaFoldDB" id="A0A0L0CWX3"/>
<evidence type="ECO:0000313" key="1">
    <source>
        <dbReference type="EMBL" id="KNC35864.1"/>
    </source>
</evidence>
<reference evidence="2" key="1">
    <citation type="submission" date="2015-07" db="EMBL/GenBank/DDBJ databases">
        <title>Annotation of Plasmodium falciparum RAJ116.</title>
        <authorList>
            <consortium name="The Broad Institute Genome Sequencing Platform"/>
            <person name="Volkman S.K."/>
            <person name="Neafsey D.E."/>
            <person name="Dash A.P."/>
            <person name="Chitnis C.E."/>
            <person name="Hartl D.L."/>
            <person name="Young S.K."/>
            <person name="Zeng Q."/>
            <person name="Koehrsen M."/>
            <person name="Alvarado L."/>
            <person name="Berlin A."/>
            <person name="Borenstein D."/>
            <person name="Chapman S.B."/>
            <person name="Chen Z."/>
            <person name="Engels R."/>
            <person name="Freedman E."/>
            <person name="Gellesch M."/>
            <person name="Goldberg J."/>
            <person name="Griggs A."/>
            <person name="Gujja S."/>
            <person name="Heilman E.R."/>
            <person name="Heiman D.I."/>
            <person name="Howarth C."/>
            <person name="Jen D."/>
            <person name="Larson L."/>
            <person name="Mehta T."/>
            <person name="Neiman D."/>
            <person name="Park D."/>
            <person name="Pearson M."/>
            <person name="Roberts A."/>
            <person name="Saif S."/>
            <person name="Shea T."/>
            <person name="Shenoy N."/>
            <person name="Sisk P."/>
            <person name="Stolte C."/>
            <person name="Sykes S."/>
            <person name="Walk T."/>
            <person name="White J."/>
            <person name="Yandava C."/>
            <person name="Haas B."/>
            <person name="Henn M.R."/>
            <person name="Nusbaum C."/>
            <person name="Birren B."/>
        </authorList>
    </citation>
    <scope>NUCLEOTIDE SEQUENCE [LARGE SCALE GENOMIC DNA]</scope>
    <source>
        <strain evidence="2">RAJ116</strain>
    </source>
</reference>
<accession>A0A0L0CWX3</accession>
<dbReference type="EMBL" id="GG663940">
    <property type="protein sequence ID" value="KNC35864.1"/>
    <property type="molecule type" value="Genomic_DNA"/>
</dbReference>
<proteinExistence type="predicted"/>
<name>A0A0L0CWX3_PLAFA</name>
<protein>
    <submittedName>
        <fullName evidence="1">Uncharacterized protein</fullName>
    </submittedName>
</protein>
<evidence type="ECO:0000313" key="2">
    <source>
        <dbReference type="Proteomes" id="UP000054566"/>
    </source>
</evidence>
<dbReference type="Proteomes" id="UP000054566">
    <property type="component" value="Unassembled WGS sequence"/>
</dbReference>
<organism evidence="1 2">
    <name type="scientific">Plasmodium falciparum RAJ116</name>
    <dbReference type="NCBI Taxonomy" id="580058"/>
    <lineage>
        <taxon>Eukaryota</taxon>
        <taxon>Sar</taxon>
        <taxon>Alveolata</taxon>
        <taxon>Apicomplexa</taxon>
        <taxon>Aconoidasida</taxon>
        <taxon>Haemosporida</taxon>
        <taxon>Plasmodiidae</taxon>
        <taxon>Plasmodium</taxon>
        <taxon>Plasmodium (Laverania)</taxon>
    </lineage>
</organism>
<gene>
    <name evidence="1" type="ORF">PFLG_00923</name>
</gene>